<proteinExistence type="predicted"/>
<dbReference type="KEGG" id="srm:SRM_00479"/>
<sequence>MTLASTDPIAMVTAQSKALPFEKICSPTSQAYRMCNP</sequence>
<accession>D5H5U5</accession>
<dbReference type="Proteomes" id="UP000000933">
    <property type="component" value="Chromosome"/>
</dbReference>
<evidence type="ECO:0000313" key="2">
    <source>
        <dbReference type="Proteomes" id="UP000000933"/>
    </source>
</evidence>
<gene>
    <name evidence="1" type="ordered locus">SRM_00479</name>
</gene>
<reference evidence="1 2" key="1">
    <citation type="journal article" date="2010" name="ISME J.">
        <title>Fine-scale evolution: genomic, phenotypic and ecological differentiation in two coexisting Salinibacter ruber strains.</title>
        <authorList>
            <person name="Pena A."/>
            <person name="Teeling H."/>
            <person name="Huerta-Cepas J."/>
            <person name="Santos F."/>
            <person name="Yarza P."/>
            <person name="Brito-Echeverria J."/>
            <person name="Lucio M."/>
            <person name="Schmitt-Kopplin P."/>
            <person name="Meseguer I."/>
            <person name="Schenowitz C."/>
            <person name="Dossat C."/>
            <person name="Barbe V."/>
            <person name="Dopazo J."/>
            <person name="Rossello-Mora R."/>
            <person name="Schuler M."/>
            <person name="Glockner F.O."/>
            <person name="Amann R."/>
            <person name="Gabaldon T."/>
            <person name="Anton J."/>
        </authorList>
    </citation>
    <scope>NUCLEOTIDE SEQUENCE [LARGE SCALE GENOMIC DNA]</scope>
    <source>
        <strain evidence="1 2">M8</strain>
    </source>
</reference>
<dbReference type="HOGENOM" id="CLU_3348491_0_0_10"/>
<dbReference type="EMBL" id="FP565814">
    <property type="protein sequence ID" value="CBH23400.1"/>
    <property type="molecule type" value="Genomic_DNA"/>
</dbReference>
<dbReference type="AlphaFoldDB" id="D5H5U5"/>
<evidence type="ECO:0000313" key="1">
    <source>
        <dbReference type="EMBL" id="CBH23400.1"/>
    </source>
</evidence>
<organism evidence="1 2">
    <name type="scientific">Salinibacter ruber (strain M8)</name>
    <dbReference type="NCBI Taxonomy" id="761659"/>
    <lineage>
        <taxon>Bacteria</taxon>
        <taxon>Pseudomonadati</taxon>
        <taxon>Rhodothermota</taxon>
        <taxon>Rhodothermia</taxon>
        <taxon>Rhodothermales</taxon>
        <taxon>Salinibacteraceae</taxon>
        <taxon>Salinibacter</taxon>
    </lineage>
</organism>
<reference evidence="2" key="2">
    <citation type="submission" date="2010-04" db="EMBL/GenBank/DDBJ databases">
        <title>Genome sequence of Salinibacter ruber M8.</title>
        <authorList>
            <consortium name="Genoscope"/>
        </authorList>
    </citation>
    <scope>NUCLEOTIDE SEQUENCE [LARGE SCALE GENOMIC DNA]</scope>
    <source>
        <strain evidence="2">M8</strain>
    </source>
</reference>
<name>D5H5U5_SALRM</name>
<protein>
    <submittedName>
        <fullName evidence="1">Uncharacterized protein</fullName>
    </submittedName>
</protein>